<evidence type="ECO:0000256" key="1">
    <source>
        <dbReference type="SAM" id="Phobius"/>
    </source>
</evidence>
<organism evidence="2 3">
    <name type="scientific">Thalassobaculum litoreum DSM 18839</name>
    <dbReference type="NCBI Taxonomy" id="1123362"/>
    <lineage>
        <taxon>Bacteria</taxon>
        <taxon>Pseudomonadati</taxon>
        <taxon>Pseudomonadota</taxon>
        <taxon>Alphaproteobacteria</taxon>
        <taxon>Rhodospirillales</taxon>
        <taxon>Thalassobaculaceae</taxon>
        <taxon>Thalassobaculum</taxon>
    </lineage>
</organism>
<accession>A0A8G2BIW5</accession>
<dbReference type="Proteomes" id="UP000198615">
    <property type="component" value="Unassembled WGS sequence"/>
</dbReference>
<name>A0A8G2BIW5_9PROT</name>
<dbReference type="EMBL" id="FNBW01000008">
    <property type="protein sequence ID" value="SDF95966.1"/>
    <property type="molecule type" value="Genomic_DNA"/>
</dbReference>
<dbReference type="AlphaFoldDB" id="A0A8G2BIW5"/>
<keyword evidence="1" id="KW-0812">Transmembrane</keyword>
<feature type="transmembrane region" description="Helical" evidence="1">
    <location>
        <begin position="21"/>
        <end position="40"/>
    </location>
</feature>
<keyword evidence="1" id="KW-1133">Transmembrane helix</keyword>
<reference evidence="2 3" key="1">
    <citation type="submission" date="2016-10" db="EMBL/GenBank/DDBJ databases">
        <authorList>
            <person name="Varghese N."/>
            <person name="Submissions S."/>
        </authorList>
    </citation>
    <scope>NUCLEOTIDE SEQUENCE [LARGE SCALE GENOMIC DNA]</scope>
    <source>
        <strain evidence="2 3">DSM 18839</strain>
    </source>
</reference>
<gene>
    <name evidence="2" type="ORF">SAMN05660686_02908</name>
</gene>
<protein>
    <submittedName>
        <fullName evidence="2">Uncharacterized protein</fullName>
    </submittedName>
</protein>
<proteinExistence type="predicted"/>
<dbReference type="RefSeq" id="WP_139189333.1">
    <property type="nucleotide sequence ID" value="NZ_FNBW01000008.1"/>
</dbReference>
<evidence type="ECO:0000313" key="2">
    <source>
        <dbReference type="EMBL" id="SDF95966.1"/>
    </source>
</evidence>
<sequence length="68" mass="7628">MVGIKNKPVTILGHEVQRRHYTWWAILYVLIFVGLPVTLLMALLDLAAWGLTVHVFGADCYGIGCLFL</sequence>
<dbReference type="OrthoDB" id="8481568at2"/>
<keyword evidence="3" id="KW-1185">Reference proteome</keyword>
<evidence type="ECO:0000313" key="3">
    <source>
        <dbReference type="Proteomes" id="UP000198615"/>
    </source>
</evidence>
<comment type="caution">
    <text evidence="2">The sequence shown here is derived from an EMBL/GenBank/DDBJ whole genome shotgun (WGS) entry which is preliminary data.</text>
</comment>
<keyword evidence="1" id="KW-0472">Membrane</keyword>